<protein>
    <recommendedName>
        <fullName evidence="2">Nicolin-1</fullName>
    </recommendedName>
</protein>
<dbReference type="PANTHER" id="PTHR31239:SF2">
    <property type="entry name" value="NICOLIN-1"/>
    <property type="match status" value="1"/>
</dbReference>
<organism evidence="1">
    <name type="scientific">Arion vulgaris</name>
    <dbReference type="NCBI Taxonomy" id="1028688"/>
    <lineage>
        <taxon>Eukaryota</taxon>
        <taxon>Metazoa</taxon>
        <taxon>Spiralia</taxon>
        <taxon>Lophotrochozoa</taxon>
        <taxon>Mollusca</taxon>
        <taxon>Gastropoda</taxon>
        <taxon>Heterobranchia</taxon>
        <taxon>Euthyneura</taxon>
        <taxon>Panpulmonata</taxon>
        <taxon>Eupulmonata</taxon>
        <taxon>Stylommatophora</taxon>
        <taxon>Helicina</taxon>
        <taxon>Arionoidea</taxon>
        <taxon>Arionidae</taxon>
        <taxon>Arion</taxon>
    </lineage>
</organism>
<evidence type="ECO:0008006" key="2">
    <source>
        <dbReference type="Google" id="ProtNLM"/>
    </source>
</evidence>
<name>A0A0B6ZZT0_9EUPU</name>
<dbReference type="AlphaFoldDB" id="A0A0B6ZZT0"/>
<reference evidence="1" key="1">
    <citation type="submission" date="2014-12" db="EMBL/GenBank/DDBJ databases">
        <title>Insight into the proteome of Arion vulgaris.</title>
        <authorList>
            <person name="Aradska J."/>
            <person name="Bulat T."/>
            <person name="Smidak R."/>
            <person name="Sarate P."/>
            <person name="Gangsoo J."/>
            <person name="Sialana F."/>
            <person name="Bilban M."/>
            <person name="Lubec G."/>
        </authorList>
    </citation>
    <scope>NUCLEOTIDE SEQUENCE</scope>
    <source>
        <tissue evidence="1">Skin</tissue>
    </source>
</reference>
<sequence length="138" mass="15646">MAIKRFKLMPDPHTETGAQDTFCLTKMHFQCDMSNVVSVRFILQQPSPLWKDFKLEELKLFRPSNGTQACSLPACILEDLNEKSEKKELEGVPEIDVLSSGLQQLWALAEEAVSNQTKQSLGRYDVDGCYDINLLSYT</sequence>
<dbReference type="InterPro" id="IPR040235">
    <property type="entry name" value="Nicolin-1"/>
</dbReference>
<dbReference type="GO" id="GO:0005654">
    <property type="term" value="C:nucleoplasm"/>
    <property type="evidence" value="ECO:0007669"/>
    <property type="project" value="TreeGrafter"/>
</dbReference>
<accession>A0A0B6ZZT0</accession>
<evidence type="ECO:0000313" key="1">
    <source>
        <dbReference type="EMBL" id="CEK73336.1"/>
    </source>
</evidence>
<proteinExistence type="predicted"/>
<dbReference type="PANTHER" id="PTHR31239">
    <property type="entry name" value="NICOLIN 1"/>
    <property type="match status" value="1"/>
</dbReference>
<dbReference type="EMBL" id="HACG01026471">
    <property type="protein sequence ID" value="CEK73336.1"/>
    <property type="molecule type" value="Transcribed_RNA"/>
</dbReference>
<gene>
    <name evidence="1" type="primary">ORF86308</name>
</gene>